<evidence type="ECO:0000313" key="3">
    <source>
        <dbReference type="Proteomes" id="UP000228921"/>
    </source>
</evidence>
<dbReference type="EMBL" id="PGTK01000002">
    <property type="protein sequence ID" value="PJF31926.1"/>
    <property type="molecule type" value="Genomic_DNA"/>
</dbReference>
<gene>
    <name evidence="2" type="ORF">CUN51_03015</name>
</gene>
<accession>A0A2M8P308</accession>
<reference evidence="2 3" key="1">
    <citation type="submission" date="2017-11" db="EMBL/GenBank/DDBJ databases">
        <title>Evolution of Phototrophy in the Chloroflexi Phylum Driven by Horizontal Gene Transfer.</title>
        <authorList>
            <person name="Ward L.M."/>
            <person name="Hemp J."/>
            <person name="Shih P.M."/>
            <person name="Mcglynn S.E."/>
            <person name="Fischer W."/>
        </authorList>
    </citation>
    <scope>NUCLEOTIDE SEQUENCE [LARGE SCALE GENOMIC DNA]</scope>
    <source>
        <strain evidence="2">CP2_2F</strain>
    </source>
</reference>
<dbReference type="InterPro" id="IPR013783">
    <property type="entry name" value="Ig-like_fold"/>
</dbReference>
<dbReference type="AlphaFoldDB" id="A0A2M8P308"/>
<feature type="chain" id="PRO_5014863748" description="Fibronectin type-III domain-containing protein" evidence="1">
    <location>
        <begin position="19"/>
        <end position="201"/>
    </location>
</feature>
<evidence type="ECO:0000256" key="1">
    <source>
        <dbReference type="SAM" id="SignalP"/>
    </source>
</evidence>
<protein>
    <recommendedName>
        <fullName evidence="4">Fibronectin type-III domain-containing protein</fullName>
    </recommendedName>
</protein>
<name>A0A2M8P308_9CHLR</name>
<organism evidence="2 3">
    <name type="scientific">Candidatus Thermofonsia Clade 1 bacterium</name>
    <dbReference type="NCBI Taxonomy" id="2364210"/>
    <lineage>
        <taxon>Bacteria</taxon>
        <taxon>Bacillati</taxon>
        <taxon>Chloroflexota</taxon>
        <taxon>Candidatus Thermofontia</taxon>
        <taxon>Candidatus Thermofonsia Clade 1</taxon>
    </lineage>
</organism>
<dbReference type="Gene3D" id="2.60.40.10">
    <property type="entry name" value="Immunoglobulins"/>
    <property type="match status" value="1"/>
</dbReference>
<evidence type="ECO:0008006" key="4">
    <source>
        <dbReference type="Google" id="ProtNLM"/>
    </source>
</evidence>
<comment type="caution">
    <text evidence="2">The sequence shown here is derived from an EMBL/GenBank/DDBJ whole genome shotgun (WGS) entry which is preliminary data.</text>
</comment>
<sequence length="201" mass="21946">MHQRLRLLFILLMGALLAACNAPEATPTPTLTPTFTNTPRPTFTLPPTWTPTAFVTNTPRPTQPPINVRPTVTPAARRTENLNLLAATPIGAPPTIALDATFDAVCASFTRSLPTSSLIADRQTDAQVSWTAVEGAEGYRVWLLSPSNRYVFIGDTTETTITFERSLFVGLGNYAWEVMPLRNGDRLCQSLTGVIVVRFSN</sequence>
<dbReference type="PROSITE" id="PS51257">
    <property type="entry name" value="PROKAR_LIPOPROTEIN"/>
    <property type="match status" value="1"/>
</dbReference>
<evidence type="ECO:0000313" key="2">
    <source>
        <dbReference type="EMBL" id="PJF31926.1"/>
    </source>
</evidence>
<dbReference type="Proteomes" id="UP000228921">
    <property type="component" value="Unassembled WGS sequence"/>
</dbReference>
<feature type="signal peptide" evidence="1">
    <location>
        <begin position="1"/>
        <end position="18"/>
    </location>
</feature>
<proteinExistence type="predicted"/>
<keyword evidence="1" id="KW-0732">Signal</keyword>